<protein>
    <recommendedName>
        <fullName evidence="3">Acetyltransferase</fullName>
    </recommendedName>
</protein>
<evidence type="ECO:0000313" key="1">
    <source>
        <dbReference type="EMBL" id="MBF6635875.1"/>
    </source>
</evidence>
<sequence>MLDDLFEEASNHINKFDTDISNYLICNDKKIVTPNETNKVYVKDNLSIKNIRSILFSPNANNAKLFIGSELKGNPSINIQQSDSTVYIGDTCNLRDVDIRTQECQACVLIGNGVTTTGSNTWLTGSFPGAGFSSIIIGDDCLFSNDVIIRGSDGHPVMTLDFSKQINSPTSYIIIEPYVWVGQGVRILKSTTIGAVSVLGTSSVITRNIPRFSKAYGVPAKFSKLDGVWIKDRREISKDIAKKYLKKYTP</sequence>
<dbReference type="RefSeq" id="WP_194977560.1">
    <property type="nucleotide sequence ID" value="NZ_CBCSCF010000018.1"/>
</dbReference>
<evidence type="ECO:0008006" key="3">
    <source>
        <dbReference type="Google" id="ProtNLM"/>
    </source>
</evidence>
<dbReference type="SUPFAM" id="SSF51161">
    <property type="entry name" value="Trimeric LpxA-like enzymes"/>
    <property type="match status" value="1"/>
</dbReference>
<dbReference type="PANTHER" id="PTHR23416">
    <property type="entry name" value="SIALIC ACID SYNTHASE-RELATED"/>
    <property type="match status" value="1"/>
</dbReference>
<reference evidence="1" key="2">
    <citation type="submission" date="2022-09" db="EMBL/GenBank/DDBJ databases">
        <title>Rouxiella aceris sp. nov., isolated from tree sap and emended description of the genus Rhouxiella.</title>
        <authorList>
            <person name="Kim I.S."/>
        </authorList>
    </citation>
    <scope>NUCLEOTIDE SEQUENCE</scope>
    <source>
        <strain evidence="1">SAP-2</strain>
    </source>
</reference>
<evidence type="ECO:0000313" key="2">
    <source>
        <dbReference type="Proteomes" id="UP000705283"/>
    </source>
</evidence>
<proteinExistence type="predicted"/>
<name>A0AA40WZL9_9GAMM</name>
<dbReference type="EMBL" id="JADMKS010000002">
    <property type="protein sequence ID" value="MBF6635875.1"/>
    <property type="molecule type" value="Genomic_DNA"/>
</dbReference>
<dbReference type="InterPro" id="IPR011004">
    <property type="entry name" value="Trimer_LpxA-like_sf"/>
</dbReference>
<dbReference type="Gene3D" id="2.160.10.10">
    <property type="entry name" value="Hexapeptide repeat proteins"/>
    <property type="match status" value="1"/>
</dbReference>
<dbReference type="PANTHER" id="PTHR23416:SF78">
    <property type="entry name" value="LIPOPOLYSACCHARIDE BIOSYNTHESIS O-ACETYL TRANSFERASE WBBJ-RELATED"/>
    <property type="match status" value="1"/>
</dbReference>
<reference evidence="1" key="1">
    <citation type="submission" date="2020-11" db="EMBL/GenBank/DDBJ databases">
        <authorList>
            <person name="Lee S.D."/>
        </authorList>
    </citation>
    <scope>NUCLEOTIDE SEQUENCE</scope>
    <source>
        <strain evidence="1">SAP-2</strain>
    </source>
</reference>
<accession>A0AA40WZL9</accession>
<comment type="caution">
    <text evidence="1">The sequence shown here is derived from an EMBL/GenBank/DDBJ whole genome shotgun (WGS) entry which is preliminary data.</text>
</comment>
<dbReference type="AlphaFoldDB" id="A0AA40WZL9"/>
<organism evidence="1 2">
    <name type="scientific">Rouxiella silvae</name>
    <dbReference type="NCBI Taxonomy" id="1646373"/>
    <lineage>
        <taxon>Bacteria</taxon>
        <taxon>Pseudomonadati</taxon>
        <taxon>Pseudomonadota</taxon>
        <taxon>Gammaproteobacteria</taxon>
        <taxon>Enterobacterales</taxon>
        <taxon>Yersiniaceae</taxon>
        <taxon>Rouxiella</taxon>
    </lineage>
</organism>
<dbReference type="Proteomes" id="UP000705283">
    <property type="component" value="Unassembled WGS sequence"/>
</dbReference>
<gene>
    <name evidence="1" type="ORF">ITX54_04260</name>
</gene>
<dbReference type="InterPro" id="IPR051159">
    <property type="entry name" value="Hexapeptide_acetyltransf"/>
</dbReference>